<dbReference type="Pfam" id="PF04548">
    <property type="entry name" value="AIG1"/>
    <property type="match status" value="1"/>
</dbReference>
<evidence type="ECO:0000256" key="1">
    <source>
        <dbReference type="ARBA" id="ARBA00008535"/>
    </source>
</evidence>
<dbReference type="GO" id="GO:0005525">
    <property type="term" value="F:GTP binding"/>
    <property type="evidence" value="ECO:0007669"/>
    <property type="project" value="UniProtKB-KW"/>
</dbReference>
<dbReference type="AlphaFoldDB" id="A0A4W5PU97"/>
<proteinExistence type="inferred from homology"/>
<comment type="similarity">
    <text evidence="1">Belongs to the TRAFAC class TrmE-Era-EngA-EngB-Septin-like GTPase superfamily. AIG1/Toc34/Toc159-like paraseptin GTPase family. IAN subfamily.</text>
</comment>
<organism evidence="6 7">
    <name type="scientific">Hucho hucho</name>
    <name type="common">huchen</name>
    <dbReference type="NCBI Taxonomy" id="62062"/>
    <lineage>
        <taxon>Eukaryota</taxon>
        <taxon>Metazoa</taxon>
        <taxon>Chordata</taxon>
        <taxon>Craniata</taxon>
        <taxon>Vertebrata</taxon>
        <taxon>Euteleostomi</taxon>
        <taxon>Actinopterygii</taxon>
        <taxon>Neopterygii</taxon>
        <taxon>Teleostei</taxon>
        <taxon>Protacanthopterygii</taxon>
        <taxon>Salmoniformes</taxon>
        <taxon>Salmonidae</taxon>
        <taxon>Salmoninae</taxon>
        <taxon>Hucho</taxon>
    </lineage>
</organism>
<keyword evidence="2" id="KW-0547">Nucleotide-binding</keyword>
<feature type="domain" description="AIG1-type G" evidence="5">
    <location>
        <begin position="7"/>
        <end position="214"/>
    </location>
</feature>
<evidence type="ECO:0000259" key="5">
    <source>
        <dbReference type="PROSITE" id="PS51720"/>
    </source>
</evidence>
<reference evidence="7" key="1">
    <citation type="submission" date="2018-06" db="EMBL/GenBank/DDBJ databases">
        <title>Genome assembly of Danube salmon.</title>
        <authorList>
            <person name="Macqueen D.J."/>
            <person name="Gundappa M.K."/>
        </authorList>
    </citation>
    <scope>NUCLEOTIDE SEQUENCE [LARGE SCALE GENOMIC DNA]</scope>
</reference>
<sequence>MASGPPQTELRLVLLGRTRAGQSAAGNAIMGRQAFLTQTSSEPAVTQECEKHRGTVAGRWVSVVVAQDWFCSERPPEEVRHHVSSCVALSAPGPHAFLLCVPVDRPADMELRALEALEKVFGPTAVSGHTLVLFTHTDQIVLGQQLDEYIATRRKDLLELVVMCGDRYHSLERRRSRGEKDERKSVEELLEKVEQTVKESGVEFYSCPLYQEAEARVREKQAEIVWQRREGGGGGGGEGEEDEEMARVREEAERSVHNLNIDIDGITSLSPASSSPSFLSSLWQGLTGWLRRLPKMLRMESLLGAFVGLFVGGPIGRMLGATVGSVATEVGRRKTLKTEKNK</sequence>
<dbReference type="Ensembl" id="ENSHHUT00000069399.1">
    <property type="protein sequence ID" value="ENSHHUP00000067137.1"/>
    <property type="gene ID" value="ENSHHUG00000039593.1"/>
</dbReference>
<dbReference type="PROSITE" id="PS51720">
    <property type="entry name" value="G_AIG1"/>
    <property type="match status" value="1"/>
</dbReference>
<keyword evidence="4" id="KW-0175">Coiled coil</keyword>
<dbReference type="FunFam" id="3.40.50.300:FF:002274">
    <property type="entry name" value="Si:dkeyp-69e1.8"/>
    <property type="match status" value="1"/>
</dbReference>
<keyword evidence="3" id="KW-0342">GTP-binding</keyword>
<dbReference type="Proteomes" id="UP000314982">
    <property type="component" value="Unassembled WGS sequence"/>
</dbReference>
<protein>
    <submittedName>
        <fullName evidence="6">Si:dkeyp-69e1.8</fullName>
    </submittedName>
</protein>
<dbReference type="InterPro" id="IPR027417">
    <property type="entry name" value="P-loop_NTPase"/>
</dbReference>
<evidence type="ECO:0000313" key="6">
    <source>
        <dbReference type="Ensembl" id="ENSHHUP00000067137.1"/>
    </source>
</evidence>
<dbReference type="InterPro" id="IPR045058">
    <property type="entry name" value="GIMA/IAN/Toc"/>
</dbReference>
<evidence type="ECO:0000256" key="4">
    <source>
        <dbReference type="SAM" id="Coils"/>
    </source>
</evidence>
<dbReference type="GeneTree" id="ENSGT00940000165343"/>
<evidence type="ECO:0000256" key="3">
    <source>
        <dbReference type="ARBA" id="ARBA00023134"/>
    </source>
</evidence>
<dbReference type="PANTHER" id="PTHR10903:SF167">
    <property type="entry name" value="GTPASE IMAP FAMILY MEMBER 6-RELATED"/>
    <property type="match status" value="1"/>
</dbReference>
<reference evidence="6" key="3">
    <citation type="submission" date="2025-09" db="UniProtKB">
        <authorList>
            <consortium name="Ensembl"/>
        </authorList>
    </citation>
    <scope>IDENTIFICATION</scope>
</reference>
<feature type="coiled-coil region" evidence="4">
    <location>
        <begin position="176"/>
        <end position="230"/>
    </location>
</feature>
<evidence type="ECO:0000313" key="7">
    <source>
        <dbReference type="Proteomes" id="UP000314982"/>
    </source>
</evidence>
<name>A0A4W5PU97_9TELE</name>
<keyword evidence="7" id="KW-1185">Reference proteome</keyword>
<reference evidence="6" key="2">
    <citation type="submission" date="2025-08" db="UniProtKB">
        <authorList>
            <consortium name="Ensembl"/>
        </authorList>
    </citation>
    <scope>IDENTIFICATION</scope>
</reference>
<dbReference type="PANTHER" id="PTHR10903">
    <property type="entry name" value="GTPASE, IMAP FAMILY MEMBER-RELATED"/>
    <property type="match status" value="1"/>
</dbReference>
<dbReference type="Gene3D" id="3.40.50.300">
    <property type="entry name" value="P-loop containing nucleotide triphosphate hydrolases"/>
    <property type="match status" value="1"/>
</dbReference>
<evidence type="ECO:0000256" key="2">
    <source>
        <dbReference type="ARBA" id="ARBA00022741"/>
    </source>
</evidence>
<dbReference type="SUPFAM" id="SSF52540">
    <property type="entry name" value="P-loop containing nucleoside triphosphate hydrolases"/>
    <property type="match status" value="1"/>
</dbReference>
<accession>A0A4W5PU97</accession>
<dbReference type="InterPro" id="IPR006703">
    <property type="entry name" value="G_AIG1"/>
</dbReference>